<accession>A0A7S4ND30</accession>
<evidence type="ECO:0000313" key="3">
    <source>
        <dbReference type="EMBL" id="CAE2279048.1"/>
    </source>
</evidence>
<keyword evidence="2" id="KW-0472">Membrane</keyword>
<sequence>MNTMNISTKKRQRRQAGILRIHIAIAKCAAALTWALLAFAPRVAPDADDSLGSLIGWSIFAEASGTASAATSSAASAPYYQSVTALDKYGSSPQIRNAREASSRHGALVVSAVSSDGTIVVCSLSKPRIGVRQHPRPLSGGASFLGGGHAVKVVATGDEGSAAMTTAVVCSGVKSDATLLVSLLRSYARRVWDRYDAVPGADRIADAASEAFLTFMGYDRSKEVLDGAGHACEDEGGEDDFGMSRPFGIQALIIGVGPSGAGGSRAAIRSVDPSGVTGSWVARALGRGSSHANKLLSQRWRRDLSDKETVEMCIDIVREVISKEAEDDSKFDDNSTEIICETLSTNGLLVEVLPFRNKIS</sequence>
<keyword evidence="2" id="KW-0812">Transmembrane</keyword>
<gene>
    <name evidence="3" type="ORF">OAUR00152_LOCUS36543</name>
</gene>
<dbReference type="InterPro" id="IPR050115">
    <property type="entry name" value="Proteasome_alpha"/>
</dbReference>
<dbReference type="InterPro" id="IPR001353">
    <property type="entry name" value="Proteasome_sua/b"/>
</dbReference>
<evidence type="ECO:0000256" key="2">
    <source>
        <dbReference type="SAM" id="Phobius"/>
    </source>
</evidence>
<dbReference type="AlphaFoldDB" id="A0A7S4ND30"/>
<keyword evidence="1" id="KW-0647">Proteasome</keyword>
<dbReference type="InterPro" id="IPR029055">
    <property type="entry name" value="Ntn_hydrolases_N"/>
</dbReference>
<dbReference type="Gene3D" id="3.60.20.10">
    <property type="entry name" value="Glutamine Phosphoribosylpyrophosphate, subunit 1, domain 1"/>
    <property type="match status" value="1"/>
</dbReference>
<name>A0A7S4ND30_9STRA</name>
<dbReference type="Pfam" id="PF00227">
    <property type="entry name" value="Proteasome"/>
    <property type="match status" value="1"/>
</dbReference>
<protein>
    <recommendedName>
        <fullName evidence="4">Proteasome endopeptidase complex</fullName>
    </recommendedName>
</protein>
<dbReference type="SUPFAM" id="SSF56235">
    <property type="entry name" value="N-terminal nucleophile aminohydrolases (Ntn hydrolases)"/>
    <property type="match status" value="1"/>
</dbReference>
<evidence type="ECO:0008006" key="4">
    <source>
        <dbReference type="Google" id="ProtNLM"/>
    </source>
</evidence>
<dbReference type="GO" id="GO:0051603">
    <property type="term" value="P:proteolysis involved in protein catabolic process"/>
    <property type="evidence" value="ECO:0007669"/>
    <property type="project" value="InterPro"/>
</dbReference>
<dbReference type="PANTHER" id="PTHR11599">
    <property type="entry name" value="PROTEASOME SUBUNIT ALPHA/BETA"/>
    <property type="match status" value="1"/>
</dbReference>
<reference evidence="3" key="1">
    <citation type="submission" date="2021-01" db="EMBL/GenBank/DDBJ databases">
        <authorList>
            <person name="Corre E."/>
            <person name="Pelletier E."/>
            <person name="Niang G."/>
            <person name="Scheremetjew M."/>
            <person name="Finn R."/>
            <person name="Kale V."/>
            <person name="Holt S."/>
            <person name="Cochrane G."/>
            <person name="Meng A."/>
            <person name="Brown T."/>
            <person name="Cohen L."/>
        </authorList>
    </citation>
    <scope>NUCLEOTIDE SEQUENCE</scope>
    <source>
        <strain evidence="3">Isolate 1302-5</strain>
    </source>
</reference>
<dbReference type="GO" id="GO:0005839">
    <property type="term" value="C:proteasome core complex"/>
    <property type="evidence" value="ECO:0007669"/>
    <property type="project" value="InterPro"/>
</dbReference>
<feature type="transmembrane region" description="Helical" evidence="2">
    <location>
        <begin position="21"/>
        <end position="40"/>
    </location>
</feature>
<proteinExistence type="predicted"/>
<organism evidence="3">
    <name type="scientific">Odontella aurita</name>
    <dbReference type="NCBI Taxonomy" id="265563"/>
    <lineage>
        <taxon>Eukaryota</taxon>
        <taxon>Sar</taxon>
        <taxon>Stramenopiles</taxon>
        <taxon>Ochrophyta</taxon>
        <taxon>Bacillariophyta</taxon>
        <taxon>Mediophyceae</taxon>
        <taxon>Biddulphiophycidae</taxon>
        <taxon>Eupodiscales</taxon>
        <taxon>Odontellaceae</taxon>
        <taxon>Odontella</taxon>
    </lineage>
</organism>
<evidence type="ECO:0000256" key="1">
    <source>
        <dbReference type="ARBA" id="ARBA00022942"/>
    </source>
</evidence>
<dbReference type="EMBL" id="HBKQ01053090">
    <property type="protein sequence ID" value="CAE2279048.1"/>
    <property type="molecule type" value="Transcribed_RNA"/>
</dbReference>
<keyword evidence="2" id="KW-1133">Transmembrane helix</keyword>